<accession>A0A5D6UVK4</accession>
<proteinExistence type="predicted"/>
<evidence type="ECO:0000313" key="1">
    <source>
        <dbReference type="EMBL" id="TYZ07037.1"/>
    </source>
</evidence>
<dbReference type="RefSeq" id="WP_149072056.1">
    <property type="nucleotide sequence ID" value="NZ_VTHL01000019.1"/>
</dbReference>
<sequence length="632" mass="67853">MRYLILFLFCWVPLRAWAQMPQVLQRPVPITADNQPLSTVLRQLSRQGGVSFSYSSTVLPLQTRVTIPPGPPRPLYYTLDAFCRPLRLSYAVVEGQIVLWRANDRPPAGLLAGAGIYPKPLGPPAPPRQAVPLRPLPTRRVGVRVKKYPLARQLSTTANATASVAATPVPDLSGPTLSAADTINMAADTAAYFNLGNIMAKAQQTLVAMKRQAQIKSRQLKTTAQRVAAVPPMALSPDSARWRQRQARASRFIDSLTVSIMRAKVNLRARDTTLASTAVRPPRVANSLYDEHTWQITLVPPLGTNGLRAGRAVNRYSANVLVGYAAGLRGLELGTVLNLDRDTVRGSQLAGVGNLAGRHLGGLQGAGVLNVVGGGGRGLQLAGVLNIAARPLAGWQAAGVLNYAGPPRPDATEPAGPLVQTAGVLNVSLAEVRGVQAAGVLNVARRVRGVQLGLFNVADTVTGASVGLLNFVRHGYHRLDVLYSETWSALATLKLGGSAWFYTQFVGAAQPFDGQLRWGLGYGLGTELAARRRFSLSLDALALHVNEEPSGWTKQLNLQSQLRLLVGWALWKGGRIRLVAGPEVNVLVSQRYDADRQAVYSQVGEGQHLLAENLSGSTLVRVWAGYSAGLRF</sequence>
<keyword evidence="2" id="KW-1185">Reference proteome</keyword>
<dbReference type="EMBL" id="VTHL01000019">
    <property type="protein sequence ID" value="TYZ07037.1"/>
    <property type="molecule type" value="Genomic_DNA"/>
</dbReference>
<dbReference type="AlphaFoldDB" id="A0A5D6UVK4"/>
<dbReference type="Proteomes" id="UP000322791">
    <property type="component" value="Unassembled WGS sequence"/>
</dbReference>
<organism evidence="1 2">
    <name type="scientific">Hymenobacter lutimineralis</name>
    <dbReference type="NCBI Taxonomy" id="2606448"/>
    <lineage>
        <taxon>Bacteria</taxon>
        <taxon>Pseudomonadati</taxon>
        <taxon>Bacteroidota</taxon>
        <taxon>Cytophagia</taxon>
        <taxon>Cytophagales</taxon>
        <taxon>Hymenobacteraceae</taxon>
        <taxon>Hymenobacter</taxon>
    </lineage>
</organism>
<reference evidence="1 2" key="1">
    <citation type="submission" date="2019-08" db="EMBL/GenBank/DDBJ databases">
        <authorList>
            <person name="Seo M.-J."/>
        </authorList>
    </citation>
    <scope>NUCLEOTIDE SEQUENCE [LARGE SCALE GENOMIC DNA]</scope>
    <source>
        <strain evidence="1 2">KIGAM108</strain>
    </source>
</reference>
<evidence type="ECO:0000313" key="2">
    <source>
        <dbReference type="Proteomes" id="UP000322791"/>
    </source>
</evidence>
<comment type="caution">
    <text evidence="1">The sequence shown here is derived from an EMBL/GenBank/DDBJ whole genome shotgun (WGS) entry which is preliminary data.</text>
</comment>
<protein>
    <submittedName>
        <fullName evidence="1">Uncharacterized protein</fullName>
    </submittedName>
</protein>
<gene>
    <name evidence="1" type="ORF">FY528_16145</name>
</gene>
<name>A0A5D6UVK4_9BACT</name>